<dbReference type="GO" id="GO:0020037">
    <property type="term" value="F:heme binding"/>
    <property type="evidence" value="ECO:0007669"/>
    <property type="project" value="InterPro"/>
</dbReference>
<evidence type="ECO:0000256" key="6">
    <source>
        <dbReference type="ARBA" id="ARBA00023002"/>
    </source>
</evidence>
<dbReference type="Proteomes" id="UP000077266">
    <property type="component" value="Unassembled WGS sequence"/>
</dbReference>
<comment type="similarity">
    <text evidence="3">Belongs to the cytochrome P450 family.</text>
</comment>
<keyword evidence="5 9" id="KW-0479">Metal-binding</keyword>
<dbReference type="GO" id="GO:0016705">
    <property type="term" value="F:oxidoreductase activity, acting on paired donors, with incorporation or reduction of molecular oxygen"/>
    <property type="evidence" value="ECO:0007669"/>
    <property type="project" value="InterPro"/>
</dbReference>
<keyword evidence="10" id="KW-0472">Membrane</keyword>
<dbReference type="PRINTS" id="PR00465">
    <property type="entry name" value="EP450IV"/>
</dbReference>
<evidence type="ECO:0000256" key="7">
    <source>
        <dbReference type="ARBA" id="ARBA00023004"/>
    </source>
</evidence>
<dbReference type="PANTHER" id="PTHR24305:SF166">
    <property type="entry name" value="CYTOCHROME P450 12A4, MITOCHONDRIAL-RELATED"/>
    <property type="match status" value="1"/>
</dbReference>
<evidence type="ECO:0000256" key="8">
    <source>
        <dbReference type="ARBA" id="ARBA00023033"/>
    </source>
</evidence>
<evidence type="ECO:0000256" key="4">
    <source>
        <dbReference type="ARBA" id="ARBA00022617"/>
    </source>
</evidence>
<reference evidence="11 12" key="1">
    <citation type="journal article" date="2016" name="Mol. Biol. Evol.">
        <title>Comparative Genomics of Early-Diverging Mushroom-Forming Fungi Provides Insights into the Origins of Lignocellulose Decay Capabilities.</title>
        <authorList>
            <person name="Nagy L.G."/>
            <person name="Riley R."/>
            <person name="Tritt A."/>
            <person name="Adam C."/>
            <person name="Daum C."/>
            <person name="Floudas D."/>
            <person name="Sun H."/>
            <person name="Yadav J.S."/>
            <person name="Pangilinan J."/>
            <person name="Larsson K.H."/>
            <person name="Matsuura K."/>
            <person name="Barry K."/>
            <person name="Labutti K."/>
            <person name="Kuo R."/>
            <person name="Ohm R.A."/>
            <person name="Bhattacharya S.S."/>
            <person name="Shirouzu T."/>
            <person name="Yoshinaga Y."/>
            <person name="Martin F.M."/>
            <person name="Grigoriev I.V."/>
            <person name="Hibbett D.S."/>
        </authorList>
    </citation>
    <scope>NUCLEOTIDE SEQUENCE [LARGE SCALE GENOMIC DNA]</scope>
    <source>
        <strain evidence="11 12">HHB12029</strain>
    </source>
</reference>
<evidence type="ECO:0000313" key="11">
    <source>
        <dbReference type="EMBL" id="KZV83331.1"/>
    </source>
</evidence>
<dbReference type="SUPFAM" id="SSF48264">
    <property type="entry name" value="Cytochrome P450"/>
    <property type="match status" value="1"/>
</dbReference>
<organism evidence="11 12">
    <name type="scientific">Exidia glandulosa HHB12029</name>
    <dbReference type="NCBI Taxonomy" id="1314781"/>
    <lineage>
        <taxon>Eukaryota</taxon>
        <taxon>Fungi</taxon>
        <taxon>Dikarya</taxon>
        <taxon>Basidiomycota</taxon>
        <taxon>Agaricomycotina</taxon>
        <taxon>Agaricomycetes</taxon>
        <taxon>Auriculariales</taxon>
        <taxon>Exidiaceae</taxon>
        <taxon>Exidia</taxon>
    </lineage>
</organism>
<dbReference type="InterPro" id="IPR036396">
    <property type="entry name" value="Cyt_P450_sf"/>
</dbReference>
<dbReference type="PRINTS" id="PR00385">
    <property type="entry name" value="P450"/>
</dbReference>
<dbReference type="CDD" id="cd11069">
    <property type="entry name" value="CYP_FUM15-like"/>
    <property type="match status" value="1"/>
</dbReference>
<accession>A0A165CWY6</accession>
<feature type="transmembrane region" description="Helical" evidence="10">
    <location>
        <begin position="6"/>
        <end position="25"/>
    </location>
</feature>
<keyword evidence="6" id="KW-0560">Oxidoreductase</keyword>
<dbReference type="InterPro" id="IPR001128">
    <property type="entry name" value="Cyt_P450"/>
</dbReference>
<evidence type="ECO:0000256" key="5">
    <source>
        <dbReference type="ARBA" id="ARBA00022723"/>
    </source>
</evidence>
<dbReference type="Gene3D" id="1.10.630.10">
    <property type="entry name" value="Cytochrome P450"/>
    <property type="match status" value="1"/>
</dbReference>
<dbReference type="GO" id="GO:0005506">
    <property type="term" value="F:iron ion binding"/>
    <property type="evidence" value="ECO:0007669"/>
    <property type="project" value="InterPro"/>
</dbReference>
<gene>
    <name evidence="11" type="ORF">EXIGLDRAFT_656205</name>
</gene>
<evidence type="ECO:0000256" key="10">
    <source>
        <dbReference type="SAM" id="Phobius"/>
    </source>
</evidence>
<evidence type="ECO:0000256" key="1">
    <source>
        <dbReference type="ARBA" id="ARBA00001971"/>
    </source>
</evidence>
<evidence type="ECO:0000313" key="12">
    <source>
        <dbReference type="Proteomes" id="UP000077266"/>
    </source>
</evidence>
<dbReference type="PANTHER" id="PTHR24305">
    <property type="entry name" value="CYTOCHROME P450"/>
    <property type="match status" value="1"/>
</dbReference>
<comment type="pathway">
    <text evidence="2">Secondary metabolite biosynthesis.</text>
</comment>
<keyword evidence="4 9" id="KW-0349">Heme</keyword>
<dbReference type="AlphaFoldDB" id="A0A165CWY6"/>
<dbReference type="InterPro" id="IPR050121">
    <property type="entry name" value="Cytochrome_P450_monoxygenase"/>
</dbReference>
<evidence type="ECO:0000256" key="2">
    <source>
        <dbReference type="ARBA" id="ARBA00005179"/>
    </source>
</evidence>
<protein>
    <submittedName>
        <fullName evidence="11">Cytochrome P450</fullName>
    </submittedName>
</protein>
<dbReference type="GO" id="GO:0004497">
    <property type="term" value="F:monooxygenase activity"/>
    <property type="evidence" value="ECO:0007669"/>
    <property type="project" value="UniProtKB-KW"/>
</dbReference>
<proteinExistence type="inferred from homology"/>
<keyword evidence="7 9" id="KW-0408">Iron</keyword>
<name>A0A165CWY6_EXIGL</name>
<feature type="binding site" description="axial binding residue" evidence="9">
    <location>
        <position position="474"/>
    </location>
    <ligand>
        <name>heme</name>
        <dbReference type="ChEBI" id="CHEBI:30413"/>
    </ligand>
    <ligandPart>
        <name>Fe</name>
        <dbReference type="ChEBI" id="CHEBI:18248"/>
    </ligandPart>
</feature>
<dbReference type="Pfam" id="PF00067">
    <property type="entry name" value="p450"/>
    <property type="match status" value="1"/>
</dbReference>
<dbReference type="InterPro" id="IPR002403">
    <property type="entry name" value="Cyt_P450_E_grp-IV"/>
</dbReference>
<evidence type="ECO:0000256" key="3">
    <source>
        <dbReference type="ARBA" id="ARBA00010617"/>
    </source>
</evidence>
<dbReference type="STRING" id="1314781.A0A165CWY6"/>
<keyword evidence="8" id="KW-0503">Monooxygenase</keyword>
<keyword evidence="10" id="KW-1133">Transmembrane helix</keyword>
<comment type="cofactor">
    <cofactor evidence="1 9">
        <name>heme</name>
        <dbReference type="ChEBI" id="CHEBI:30413"/>
    </cofactor>
</comment>
<sequence>MISTANLSIGNVALALGALAAYWAANKLARSVWHRLTTPLRHLPGPKSESFIWGNLRAIFKADNSVIHEQWVKEYGKTFRYHAFLGQYRFFSTDTRAIGHILNNTQVWVKPELMRNSLAAILGEGVLFTEGEQHRKQRRIMNPAFGIAQTRELTDIFLEKSAELRDVWRAKVTAGGGSAEVDALSWLSKATLDIIGLAGFDYHFNALKDQSNELSDAFGAVFSTSQQFRLLNFLRNVIPVLRWLPNKQQRKTDEARAVMDRIGMELITEKKRAIRAGESKSAGRDLLTLLIRANMDKDVPSHLRLSDEEVLGQVPTFLVAGHETTASTTTWCFYALSQHLDVQAKLREELLAVPTDNPTMDDLNALPYLDAVVRETMRVYSVVGSTVRVAAQDDVVPLATPIVDRKGRTVHEVNIKKGDSIFVPILALNRAEDIWGEDAREFRPERWLSVPDKANSIPGVFAGLMTFIGGPRSCIGYRFAVIEFKALLFHLVRAFKIELAVPVEQIASRSSIVTRPVLKTNDTNVLPIILTPVE</sequence>
<keyword evidence="12" id="KW-1185">Reference proteome</keyword>
<evidence type="ECO:0000256" key="9">
    <source>
        <dbReference type="PIRSR" id="PIRSR602403-1"/>
    </source>
</evidence>
<keyword evidence="10" id="KW-0812">Transmembrane</keyword>
<dbReference type="InParanoid" id="A0A165CWY6"/>
<dbReference type="OrthoDB" id="1470350at2759"/>
<dbReference type="EMBL" id="KV426277">
    <property type="protein sequence ID" value="KZV83331.1"/>
    <property type="molecule type" value="Genomic_DNA"/>
</dbReference>